<dbReference type="SUPFAM" id="SSF48264">
    <property type="entry name" value="Cytochrome P450"/>
    <property type="match status" value="1"/>
</dbReference>
<protein>
    <recommendedName>
        <fullName evidence="15">Cytochrome P450</fullName>
    </recommendedName>
</protein>
<keyword evidence="14" id="KW-1185">Reference proteome</keyword>
<evidence type="ECO:0000256" key="6">
    <source>
        <dbReference type="ARBA" id="ARBA00022989"/>
    </source>
</evidence>
<evidence type="ECO:0000256" key="2">
    <source>
        <dbReference type="ARBA" id="ARBA00004370"/>
    </source>
</evidence>
<dbReference type="InterPro" id="IPR017972">
    <property type="entry name" value="Cyt_P450_CS"/>
</dbReference>
<keyword evidence="9 12" id="KW-0503">Monooxygenase</keyword>
<organism evidence="13 14">
    <name type="scientific">Escallonia herrerae</name>
    <dbReference type="NCBI Taxonomy" id="1293975"/>
    <lineage>
        <taxon>Eukaryota</taxon>
        <taxon>Viridiplantae</taxon>
        <taxon>Streptophyta</taxon>
        <taxon>Embryophyta</taxon>
        <taxon>Tracheophyta</taxon>
        <taxon>Spermatophyta</taxon>
        <taxon>Magnoliopsida</taxon>
        <taxon>eudicotyledons</taxon>
        <taxon>Gunneridae</taxon>
        <taxon>Pentapetalae</taxon>
        <taxon>asterids</taxon>
        <taxon>campanulids</taxon>
        <taxon>Escalloniales</taxon>
        <taxon>Escalloniaceae</taxon>
        <taxon>Escallonia</taxon>
    </lineage>
</organism>
<keyword evidence="10" id="KW-0472">Membrane</keyword>
<sequence length="227" mass="25650">MKKVAKEMDNVVQRWLEEHKMKRSLCDASGEQRDFMDAILSALHGSSDEHLQGVDADIIIEATCLAILTAATYTTTSTLIWALALMLNNEQVMKKAQEEIDINVGRERQAEEPDMKNLVNLQAVIKKTLRLYPPVPLSLPHESTEECTVGGYRIPKGTRLLLNLWKIHRDPQAWSDPSEFQLERFLTSNKEIDVRGQNYKLIPFGSGRRMCPGISLGLEVLQLTTCS</sequence>
<evidence type="ECO:0000313" key="14">
    <source>
        <dbReference type="Proteomes" id="UP001188597"/>
    </source>
</evidence>
<dbReference type="GO" id="GO:0016705">
    <property type="term" value="F:oxidoreductase activity, acting on paired donors, with incorporation or reduction of molecular oxygen"/>
    <property type="evidence" value="ECO:0007669"/>
    <property type="project" value="InterPro"/>
</dbReference>
<dbReference type="PANTHER" id="PTHR47947">
    <property type="entry name" value="CYTOCHROME P450 82C3-RELATED"/>
    <property type="match status" value="1"/>
</dbReference>
<evidence type="ECO:0000256" key="1">
    <source>
        <dbReference type="ARBA" id="ARBA00001971"/>
    </source>
</evidence>
<dbReference type="Gene3D" id="1.10.630.10">
    <property type="entry name" value="Cytochrome P450"/>
    <property type="match status" value="1"/>
</dbReference>
<dbReference type="GO" id="GO:0005506">
    <property type="term" value="F:iron ion binding"/>
    <property type="evidence" value="ECO:0007669"/>
    <property type="project" value="InterPro"/>
</dbReference>
<keyword evidence="7 12" id="KW-0560">Oxidoreductase</keyword>
<evidence type="ECO:0000256" key="7">
    <source>
        <dbReference type="ARBA" id="ARBA00023002"/>
    </source>
</evidence>
<dbReference type="PANTHER" id="PTHR47947:SF26">
    <property type="entry name" value="CYTOCHROME P450"/>
    <property type="match status" value="1"/>
</dbReference>
<dbReference type="AlphaFoldDB" id="A0AA88VXS5"/>
<name>A0AA88VXS5_9ASTE</name>
<keyword evidence="6" id="KW-1133">Transmembrane helix</keyword>
<evidence type="ECO:0000256" key="12">
    <source>
        <dbReference type="RuleBase" id="RU000461"/>
    </source>
</evidence>
<dbReference type="Proteomes" id="UP001188597">
    <property type="component" value="Unassembled WGS sequence"/>
</dbReference>
<dbReference type="PROSITE" id="PS00086">
    <property type="entry name" value="CYTOCHROME_P450"/>
    <property type="match status" value="1"/>
</dbReference>
<feature type="binding site" description="axial binding residue" evidence="11">
    <location>
        <position position="211"/>
    </location>
    <ligand>
        <name>heme</name>
        <dbReference type="ChEBI" id="CHEBI:30413"/>
    </ligand>
    <ligandPart>
        <name>Fe</name>
        <dbReference type="ChEBI" id="CHEBI:18248"/>
    </ligandPart>
</feature>
<evidence type="ECO:0000313" key="13">
    <source>
        <dbReference type="EMBL" id="KAK3015589.1"/>
    </source>
</evidence>
<keyword evidence="4" id="KW-0812">Transmembrane</keyword>
<dbReference type="InterPro" id="IPR002401">
    <property type="entry name" value="Cyt_P450_E_grp-I"/>
</dbReference>
<evidence type="ECO:0000256" key="8">
    <source>
        <dbReference type="ARBA" id="ARBA00023004"/>
    </source>
</evidence>
<evidence type="ECO:0000256" key="3">
    <source>
        <dbReference type="ARBA" id="ARBA00022617"/>
    </source>
</evidence>
<keyword evidence="3 11" id="KW-0349">Heme</keyword>
<dbReference type="PRINTS" id="PR00385">
    <property type="entry name" value="P450"/>
</dbReference>
<evidence type="ECO:0000256" key="9">
    <source>
        <dbReference type="ARBA" id="ARBA00023033"/>
    </source>
</evidence>
<gene>
    <name evidence="13" type="ORF">RJ639_007398</name>
</gene>
<accession>A0AA88VXS5</accession>
<evidence type="ECO:0000256" key="4">
    <source>
        <dbReference type="ARBA" id="ARBA00022692"/>
    </source>
</evidence>
<dbReference type="InterPro" id="IPR050651">
    <property type="entry name" value="Plant_Cytochrome_P450_Monoox"/>
</dbReference>
<reference evidence="13" key="1">
    <citation type="submission" date="2022-12" db="EMBL/GenBank/DDBJ databases">
        <title>Draft genome assemblies for two species of Escallonia (Escalloniales).</title>
        <authorList>
            <person name="Chanderbali A."/>
            <person name="Dervinis C."/>
            <person name="Anghel I."/>
            <person name="Soltis D."/>
            <person name="Soltis P."/>
            <person name="Zapata F."/>
        </authorList>
    </citation>
    <scope>NUCLEOTIDE SEQUENCE</scope>
    <source>
        <strain evidence="13">UCBG64.0493</strain>
        <tissue evidence="13">Leaf</tissue>
    </source>
</reference>
<dbReference type="Pfam" id="PF00067">
    <property type="entry name" value="p450"/>
    <property type="match status" value="1"/>
</dbReference>
<comment type="similarity">
    <text evidence="12">Belongs to the cytochrome P450 family.</text>
</comment>
<dbReference type="InterPro" id="IPR036396">
    <property type="entry name" value="Cyt_P450_sf"/>
</dbReference>
<comment type="caution">
    <text evidence="13">The sequence shown here is derived from an EMBL/GenBank/DDBJ whole genome shotgun (WGS) entry which is preliminary data.</text>
</comment>
<dbReference type="GO" id="GO:0016020">
    <property type="term" value="C:membrane"/>
    <property type="evidence" value="ECO:0007669"/>
    <property type="project" value="UniProtKB-SubCell"/>
</dbReference>
<proteinExistence type="inferred from homology"/>
<dbReference type="EMBL" id="JAVXUP010001133">
    <property type="protein sequence ID" value="KAK3015589.1"/>
    <property type="molecule type" value="Genomic_DNA"/>
</dbReference>
<evidence type="ECO:0000256" key="5">
    <source>
        <dbReference type="ARBA" id="ARBA00022723"/>
    </source>
</evidence>
<comment type="cofactor">
    <cofactor evidence="1 11">
        <name>heme</name>
        <dbReference type="ChEBI" id="CHEBI:30413"/>
    </cofactor>
</comment>
<comment type="subcellular location">
    <subcellularLocation>
        <location evidence="2">Membrane</location>
    </subcellularLocation>
</comment>
<dbReference type="GO" id="GO:0004497">
    <property type="term" value="F:monooxygenase activity"/>
    <property type="evidence" value="ECO:0007669"/>
    <property type="project" value="UniProtKB-KW"/>
</dbReference>
<keyword evidence="5 11" id="KW-0479">Metal-binding</keyword>
<dbReference type="GO" id="GO:0020037">
    <property type="term" value="F:heme binding"/>
    <property type="evidence" value="ECO:0007669"/>
    <property type="project" value="InterPro"/>
</dbReference>
<dbReference type="PRINTS" id="PR00463">
    <property type="entry name" value="EP450I"/>
</dbReference>
<dbReference type="InterPro" id="IPR001128">
    <property type="entry name" value="Cyt_P450"/>
</dbReference>
<evidence type="ECO:0000256" key="11">
    <source>
        <dbReference type="PIRSR" id="PIRSR602401-1"/>
    </source>
</evidence>
<keyword evidence="8 11" id="KW-0408">Iron</keyword>
<evidence type="ECO:0008006" key="15">
    <source>
        <dbReference type="Google" id="ProtNLM"/>
    </source>
</evidence>
<evidence type="ECO:0000256" key="10">
    <source>
        <dbReference type="ARBA" id="ARBA00023136"/>
    </source>
</evidence>